<dbReference type="Pfam" id="PF10090">
    <property type="entry name" value="HPTransfase"/>
    <property type="match status" value="1"/>
</dbReference>
<gene>
    <name evidence="2" type="ORF">Trichorick_00457</name>
</gene>
<keyword evidence="3" id="KW-1185">Reference proteome</keyword>
<dbReference type="InterPro" id="IPR036890">
    <property type="entry name" value="HATPase_C_sf"/>
</dbReference>
<protein>
    <submittedName>
        <fullName evidence="2">Histidine phosphotransferase</fullName>
    </submittedName>
</protein>
<evidence type="ECO:0000313" key="2">
    <source>
        <dbReference type="EMBL" id="WPY00576.1"/>
    </source>
</evidence>
<dbReference type="InterPro" id="IPR018762">
    <property type="entry name" value="ChpT_C"/>
</dbReference>
<name>A0ABZ0URY0_9RICK</name>
<dbReference type="Gene3D" id="1.10.287.130">
    <property type="match status" value="1"/>
</dbReference>
<dbReference type="RefSeq" id="WP_323738632.1">
    <property type="nucleotide sequence ID" value="NZ_CP112932.1"/>
</dbReference>
<proteinExistence type="predicted"/>
<dbReference type="EMBL" id="CP112932">
    <property type="protein sequence ID" value="WPY00576.1"/>
    <property type="molecule type" value="Genomic_DNA"/>
</dbReference>
<dbReference type="Gene3D" id="3.30.565.10">
    <property type="entry name" value="Histidine kinase-like ATPase, C-terminal domain"/>
    <property type="match status" value="1"/>
</dbReference>
<accession>A0ABZ0URY0</accession>
<feature type="domain" description="Histidine phosphotransferase ChpT C-terminal" evidence="1">
    <location>
        <begin position="103"/>
        <end position="199"/>
    </location>
</feature>
<reference evidence="2 3" key="1">
    <citation type="submission" date="2022-10" db="EMBL/GenBank/DDBJ databases">
        <title>Host association and intracellularity evolved multiple times independently in the Rickettsiales.</title>
        <authorList>
            <person name="Castelli M."/>
            <person name="Nardi T."/>
            <person name="Gammuto L."/>
            <person name="Bellinzona G."/>
            <person name="Sabaneyeva E."/>
            <person name="Potekhin A."/>
            <person name="Serra V."/>
            <person name="Petroni G."/>
            <person name="Sassera D."/>
        </authorList>
    </citation>
    <scope>NUCLEOTIDE SEQUENCE [LARGE SCALE GENOMIC DNA]</scope>
    <source>
        <strain evidence="2 3">Kr 154-4</strain>
    </source>
</reference>
<evidence type="ECO:0000313" key="3">
    <source>
        <dbReference type="Proteomes" id="UP001326613"/>
    </source>
</evidence>
<dbReference type="Proteomes" id="UP001326613">
    <property type="component" value="Chromosome"/>
</dbReference>
<sequence>MKNQLLFSELLASKLCHDFAGIVGAVDSCAELLSSADVNIKDSALQLLSINARKLVSRLKFYRYAYGNIDSLENISINEIQTLSNECLDLVSQQIILQLRSNLHHTILDKLVGKIIICLIIIAFEHIIKNGRINCQLSIINDKLSIIAQAIGGYQKIDQQKANILLGNENWNNLNIHNCHEYYTYYLHQQTQCELSITQSTKMIQYSVQTTLERK</sequence>
<organism evidence="2 3">
    <name type="scientific">Candidatus Trichorickettsia mobilis</name>
    <dbReference type="NCBI Taxonomy" id="1346319"/>
    <lineage>
        <taxon>Bacteria</taxon>
        <taxon>Pseudomonadati</taxon>
        <taxon>Pseudomonadota</taxon>
        <taxon>Alphaproteobacteria</taxon>
        <taxon>Rickettsiales</taxon>
        <taxon>Rickettsiaceae</taxon>
        <taxon>Rickettsieae</taxon>
        <taxon>Candidatus Trichorickettsia</taxon>
    </lineage>
</organism>
<evidence type="ECO:0000259" key="1">
    <source>
        <dbReference type="Pfam" id="PF10090"/>
    </source>
</evidence>